<dbReference type="Pfam" id="PF13439">
    <property type="entry name" value="Glyco_transf_4"/>
    <property type="match status" value="1"/>
</dbReference>
<protein>
    <submittedName>
        <fullName evidence="5">Glycosyltransferase involved in cell wall bisynthesis</fullName>
    </submittedName>
</protein>
<keyword evidence="2 5" id="KW-0808">Transferase</keyword>
<evidence type="ECO:0000259" key="4">
    <source>
        <dbReference type="Pfam" id="PF13439"/>
    </source>
</evidence>
<dbReference type="Proteomes" id="UP000186469">
    <property type="component" value="Unassembled WGS sequence"/>
</dbReference>
<dbReference type="PANTHER" id="PTHR12526:SF629">
    <property type="entry name" value="TEICHURONIC ACID BIOSYNTHESIS GLYCOSYLTRANSFERASE TUAH-RELATED"/>
    <property type="match status" value="1"/>
</dbReference>
<dbReference type="Gene3D" id="3.40.50.2000">
    <property type="entry name" value="Glycogen Phosphorylase B"/>
    <property type="match status" value="2"/>
</dbReference>
<dbReference type="EMBL" id="FRDI01000002">
    <property type="protein sequence ID" value="SHN52172.1"/>
    <property type="molecule type" value="Genomic_DNA"/>
</dbReference>
<evidence type="ECO:0000256" key="1">
    <source>
        <dbReference type="ARBA" id="ARBA00022676"/>
    </source>
</evidence>
<reference evidence="5 6" key="1">
    <citation type="submission" date="2016-12" db="EMBL/GenBank/DDBJ databases">
        <authorList>
            <person name="Song W.-J."/>
            <person name="Kurnit D.M."/>
        </authorList>
    </citation>
    <scope>NUCLEOTIDE SEQUENCE [LARGE SCALE GENOMIC DNA]</scope>
    <source>
        <strain evidence="5 6">DSM 11393</strain>
    </source>
</reference>
<dbReference type="RefSeq" id="WP_072696016.1">
    <property type="nucleotide sequence ID" value="NZ_FRDI01000002.1"/>
</dbReference>
<proteinExistence type="predicted"/>
<keyword evidence="1" id="KW-0328">Glycosyltransferase</keyword>
<dbReference type="SUPFAM" id="SSF53756">
    <property type="entry name" value="UDP-Glycosyltransferase/glycogen phosphorylase"/>
    <property type="match status" value="1"/>
</dbReference>
<name>A0A1M7S1K4_9BACT</name>
<evidence type="ECO:0000313" key="6">
    <source>
        <dbReference type="Proteomes" id="UP000186469"/>
    </source>
</evidence>
<evidence type="ECO:0000313" key="5">
    <source>
        <dbReference type="EMBL" id="SHN52172.1"/>
    </source>
</evidence>
<dbReference type="CDD" id="cd03820">
    <property type="entry name" value="GT4_AmsD-like"/>
    <property type="match status" value="1"/>
</dbReference>
<feature type="domain" description="Glycosyl transferase family 1" evidence="3">
    <location>
        <begin position="174"/>
        <end position="335"/>
    </location>
</feature>
<feature type="domain" description="Glycosyltransferase subfamily 4-like N-terminal" evidence="4">
    <location>
        <begin position="15"/>
        <end position="164"/>
    </location>
</feature>
<dbReference type="PANTHER" id="PTHR12526">
    <property type="entry name" value="GLYCOSYLTRANSFERASE"/>
    <property type="match status" value="1"/>
</dbReference>
<gene>
    <name evidence="5" type="ORF">SAMN02745728_00431</name>
</gene>
<evidence type="ECO:0000259" key="3">
    <source>
        <dbReference type="Pfam" id="PF00534"/>
    </source>
</evidence>
<accession>A0A1M7S1K4</accession>
<dbReference type="InterPro" id="IPR001296">
    <property type="entry name" value="Glyco_trans_1"/>
</dbReference>
<keyword evidence="6" id="KW-1185">Reference proteome</keyword>
<dbReference type="OrthoDB" id="9775208at2"/>
<evidence type="ECO:0000256" key="2">
    <source>
        <dbReference type="ARBA" id="ARBA00022679"/>
    </source>
</evidence>
<dbReference type="Pfam" id="PF00534">
    <property type="entry name" value="Glycos_transf_1"/>
    <property type="match status" value="1"/>
</dbReference>
<dbReference type="GO" id="GO:0016757">
    <property type="term" value="F:glycosyltransferase activity"/>
    <property type="evidence" value="ECO:0007669"/>
    <property type="project" value="UniProtKB-KW"/>
</dbReference>
<dbReference type="InterPro" id="IPR028098">
    <property type="entry name" value="Glyco_trans_4-like_N"/>
</dbReference>
<sequence>MHIGLVIWNLMENRGGLQRVGIDLANAMLERGHELTIFYYSPTNKQTPCFPLDKRIKIKRLILPPYVDSIFQAKKIIVEANIDVMVALFSWSKLMWIPVLLQHTGIPLIISEHNHPEIINTEKWNAYERHACLAAADKIHLLQQNFVAMLPKTLEPRIEVIPNAANFLSEYKINKVEKRRKRIIAAGRFVDTHKQFSLLIKAFISLAGKFPDWDLCICGDGEDAHVYKALVWRSKLEDRIYFPGMVDDLSSFYALSDIFCMPSRYEGFGLVMTEAQTFELPVVGFASCTGVNEIVIHNENGLLAEEMTAQSLAKKLRELMINKELREKLGKNGKKLLSRYQPDKIFDQWEKLINEANQLKNKTQLQRTWLENKNEALFVDLQEILARPLPFKNLLTLRFKILFYLETLRDKSVGKIKKIFSLREKN</sequence>
<dbReference type="AlphaFoldDB" id="A0A1M7S1K4"/>
<dbReference type="STRING" id="1121455.SAMN02745728_00431"/>
<organism evidence="5 6">
    <name type="scientific">Desulfovibrio litoralis DSM 11393</name>
    <dbReference type="NCBI Taxonomy" id="1121455"/>
    <lineage>
        <taxon>Bacteria</taxon>
        <taxon>Pseudomonadati</taxon>
        <taxon>Thermodesulfobacteriota</taxon>
        <taxon>Desulfovibrionia</taxon>
        <taxon>Desulfovibrionales</taxon>
        <taxon>Desulfovibrionaceae</taxon>
        <taxon>Desulfovibrio</taxon>
    </lineage>
</organism>